<keyword evidence="2" id="KW-0012">Acyltransferase</keyword>
<dbReference type="Pfam" id="PF00583">
    <property type="entry name" value="Acetyltransf_1"/>
    <property type="match status" value="1"/>
</dbReference>
<dbReference type="InterPro" id="IPR000182">
    <property type="entry name" value="GNAT_dom"/>
</dbReference>
<comment type="caution">
    <text evidence="4">The sequence shown here is derived from an EMBL/GenBank/DDBJ whole genome shotgun (WGS) entry which is preliminary data.</text>
</comment>
<evidence type="ECO:0000259" key="3">
    <source>
        <dbReference type="PROSITE" id="PS51186"/>
    </source>
</evidence>
<dbReference type="Gene3D" id="3.40.630.30">
    <property type="match status" value="1"/>
</dbReference>
<dbReference type="InterPro" id="IPR050832">
    <property type="entry name" value="Bact_Acetyltransf"/>
</dbReference>
<dbReference type="SUPFAM" id="SSF55729">
    <property type="entry name" value="Acyl-CoA N-acyltransferases (Nat)"/>
    <property type="match status" value="1"/>
</dbReference>
<dbReference type="CDD" id="cd04301">
    <property type="entry name" value="NAT_SF"/>
    <property type="match status" value="1"/>
</dbReference>
<sequence length="160" mass="17330">MRIDALPYDHPDSLALIEEVQQEYVVRYGSPDDTPVEPAQFAPPEGLFLVAYLDDGSPAACGGWRVHGADAVELKRMYVSPRARGRGLARAVLAELERRALAAGYGRVVLESGLRQPEALALYASAGYTAVPKFGYYAEAPESVHLGKVLDHEPTPAHAE</sequence>
<dbReference type="PANTHER" id="PTHR43877:SF2">
    <property type="entry name" value="AMINOALKYLPHOSPHONATE N-ACETYLTRANSFERASE-RELATED"/>
    <property type="match status" value="1"/>
</dbReference>
<evidence type="ECO:0000256" key="2">
    <source>
        <dbReference type="ARBA" id="ARBA00023315"/>
    </source>
</evidence>
<dbReference type="PROSITE" id="PS51186">
    <property type="entry name" value="GNAT"/>
    <property type="match status" value="1"/>
</dbReference>
<dbReference type="Proteomes" id="UP000185596">
    <property type="component" value="Unassembled WGS sequence"/>
</dbReference>
<evidence type="ECO:0000313" key="5">
    <source>
        <dbReference type="Proteomes" id="UP000185596"/>
    </source>
</evidence>
<evidence type="ECO:0000256" key="1">
    <source>
        <dbReference type="ARBA" id="ARBA00022679"/>
    </source>
</evidence>
<dbReference type="GO" id="GO:0016747">
    <property type="term" value="F:acyltransferase activity, transferring groups other than amino-acyl groups"/>
    <property type="evidence" value="ECO:0007669"/>
    <property type="project" value="InterPro"/>
</dbReference>
<accession>A0A1Q8CWL6</accession>
<dbReference type="PANTHER" id="PTHR43877">
    <property type="entry name" value="AMINOALKYLPHOSPHONATE N-ACETYLTRANSFERASE-RELATED-RELATED"/>
    <property type="match status" value="1"/>
</dbReference>
<organism evidence="4 5">
    <name type="scientific">Actinophytocola xanthii</name>
    <dbReference type="NCBI Taxonomy" id="1912961"/>
    <lineage>
        <taxon>Bacteria</taxon>
        <taxon>Bacillati</taxon>
        <taxon>Actinomycetota</taxon>
        <taxon>Actinomycetes</taxon>
        <taxon>Pseudonocardiales</taxon>
        <taxon>Pseudonocardiaceae</taxon>
    </lineage>
</organism>
<gene>
    <name evidence="4" type="ORF">BU204_04200</name>
</gene>
<name>A0A1Q8CWL6_9PSEU</name>
<dbReference type="EMBL" id="MSIE01000005">
    <property type="protein sequence ID" value="OLF18722.1"/>
    <property type="molecule type" value="Genomic_DNA"/>
</dbReference>
<feature type="domain" description="N-acetyltransferase" evidence="3">
    <location>
        <begin position="1"/>
        <end position="151"/>
    </location>
</feature>
<protein>
    <submittedName>
        <fullName evidence="4">GNAT family N-acetyltransferase</fullName>
    </submittedName>
</protein>
<evidence type="ECO:0000313" key="4">
    <source>
        <dbReference type="EMBL" id="OLF18722.1"/>
    </source>
</evidence>
<dbReference type="AlphaFoldDB" id="A0A1Q8CWL6"/>
<reference evidence="4 5" key="1">
    <citation type="submission" date="2016-12" db="EMBL/GenBank/DDBJ databases">
        <title>The draft genome sequence of Actinophytocola sp. 11-183.</title>
        <authorList>
            <person name="Wang W."/>
            <person name="Yuan L."/>
        </authorList>
    </citation>
    <scope>NUCLEOTIDE SEQUENCE [LARGE SCALE GENOMIC DNA]</scope>
    <source>
        <strain evidence="4 5">11-183</strain>
    </source>
</reference>
<keyword evidence="5" id="KW-1185">Reference proteome</keyword>
<dbReference type="OrthoDB" id="70840at2"/>
<proteinExistence type="predicted"/>
<dbReference type="InterPro" id="IPR016181">
    <property type="entry name" value="Acyl_CoA_acyltransferase"/>
</dbReference>
<dbReference type="STRING" id="1912961.BU204_04200"/>
<keyword evidence="1 4" id="KW-0808">Transferase</keyword>
<dbReference type="RefSeq" id="WP_075124206.1">
    <property type="nucleotide sequence ID" value="NZ_MSIE01000005.1"/>
</dbReference>